<dbReference type="InterPro" id="IPR001509">
    <property type="entry name" value="Epimerase_deHydtase"/>
</dbReference>
<gene>
    <name evidence="2" type="ORF">MANES_11G160600v8</name>
</gene>
<sequence>MAKLNLDGKEIKPLKICVIGDGDFIGACLCEKIIYDSPHQVTLMDESHKIKHLFGGNAARIDRFSYLNIDVPADVARLQPVLDAADILINIPAVCLPADYSTRTFDTIKSNFLDVVPLIEYCSEKNKRLIHLSSSEVYGKTTAGYLLKDDPLRKDPKFYVLKEDESPCILGSIDKRRWSYACAQQLTERLISAEGDEHGLEYTIVRAFNWVGPRMDFIPGVDGPCNGVPTVLTSFSNSLLRREPLKLVDGGYYLRTFCFIEDAMVALLLMIDNPERANGQIFNVGNPNTEISIKELANLMIRVHAKFNREPRSNYSTVAVSSEVFYGKGYDDCDRRIPDMTIINRQLGWKPKFTLQEIVEVFLIYQHKTYSKSERSSNRAS</sequence>
<accession>A0A2C9V3E0</accession>
<evidence type="ECO:0000313" key="3">
    <source>
        <dbReference type="Proteomes" id="UP000091857"/>
    </source>
</evidence>
<dbReference type="AlphaFoldDB" id="A0A2C9V3E0"/>
<dbReference type="InterPro" id="IPR050177">
    <property type="entry name" value="Lipid_A_modif_metabolic_enz"/>
</dbReference>
<dbReference type="InterPro" id="IPR036291">
    <property type="entry name" value="NAD(P)-bd_dom_sf"/>
</dbReference>
<comment type="caution">
    <text evidence="2">The sequence shown here is derived from an EMBL/GenBank/DDBJ whole genome shotgun (WGS) entry which is preliminary data.</text>
</comment>
<name>A0A2C9V3E0_MANES</name>
<proteinExistence type="predicted"/>
<dbReference type="EMBL" id="CM004397">
    <property type="protein sequence ID" value="OAY38192.1"/>
    <property type="molecule type" value="Genomic_DNA"/>
</dbReference>
<dbReference type="SUPFAM" id="SSF51735">
    <property type="entry name" value="NAD(P)-binding Rossmann-fold domains"/>
    <property type="match status" value="1"/>
</dbReference>
<evidence type="ECO:0000313" key="2">
    <source>
        <dbReference type="EMBL" id="OAY38192.1"/>
    </source>
</evidence>
<reference evidence="3" key="1">
    <citation type="journal article" date="2016" name="Nat. Biotechnol.">
        <title>Sequencing wild and cultivated cassava and related species reveals extensive interspecific hybridization and genetic diversity.</title>
        <authorList>
            <person name="Bredeson J.V."/>
            <person name="Lyons J.B."/>
            <person name="Prochnik S.E."/>
            <person name="Wu G.A."/>
            <person name="Ha C.M."/>
            <person name="Edsinger-Gonzales E."/>
            <person name="Grimwood J."/>
            <person name="Schmutz J."/>
            <person name="Rabbi I.Y."/>
            <person name="Egesi C."/>
            <person name="Nauluvula P."/>
            <person name="Lebot V."/>
            <person name="Ndunguru J."/>
            <person name="Mkamilo G."/>
            <person name="Bart R.S."/>
            <person name="Setter T.L."/>
            <person name="Gleadow R.M."/>
            <person name="Kulakow P."/>
            <person name="Ferguson M.E."/>
            <person name="Rounsley S."/>
            <person name="Rokhsar D.S."/>
        </authorList>
    </citation>
    <scope>NUCLEOTIDE SEQUENCE [LARGE SCALE GENOMIC DNA]</scope>
    <source>
        <strain evidence="3">cv. AM560-2</strain>
    </source>
</reference>
<dbReference type="OrthoDB" id="331544at2759"/>
<dbReference type="PANTHER" id="PTHR43245">
    <property type="entry name" value="BIFUNCTIONAL POLYMYXIN RESISTANCE PROTEIN ARNA"/>
    <property type="match status" value="1"/>
</dbReference>
<dbReference type="Pfam" id="PF01370">
    <property type="entry name" value="Epimerase"/>
    <property type="match status" value="1"/>
</dbReference>
<evidence type="ECO:0000259" key="1">
    <source>
        <dbReference type="Pfam" id="PF01370"/>
    </source>
</evidence>
<dbReference type="STRING" id="3983.A0A2C9V3E0"/>
<organism evidence="2 3">
    <name type="scientific">Manihot esculenta</name>
    <name type="common">Cassava</name>
    <name type="synonym">Jatropha manihot</name>
    <dbReference type="NCBI Taxonomy" id="3983"/>
    <lineage>
        <taxon>Eukaryota</taxon>
        <taxon>Viridiplantae</taxon>
        <taxon>Streptophyta</taxon>
        <taxon>Embryophyta</taxon>
        <taxon>Tracheophyta</taxon>
        <taxon>Spermatophyta</taxon>
        <taxon>Magnoliopsida</taxon>
        <taxon>eudicotyledons</taxon>
        <taxon>Gunneridae</taxon>
        <taxon>Pentapetalae</taxon>
        <taxon>rosids</taxon>
        <taxon>fabids</taxon>
        <taxon>Malpighiales</taxon>
        <taxon>Euphorbiaceae</taxon>
        <taxon>Crotonoideae</taxon>
        <taxon>Manihoteae</taxon>
        <taxon>Manihot</taxon>
    </lineage>
</organism>
<feature type="domain" description="NAD-dependent epimerase/dehydratase" evidence="1">
    <location>
        <begin position="16"/>
        <end position="285"/>
    </location>
</feature>
<protein>
    <recommendedName>
        <fullName evidence="1">NAD-dependent epimerase/dehydratase domain-containing protein</fullName>
    </recommendedName>
</protein>
<keyword evidence="3" id="KW-1185">Reference proteome</keyword>
<dbReference type="PANTHER" id="PTHR43245:SF13">
    <property type="entry name" value="UDP-D-APIOSE_UDP-D-XYLOSE SYNTHASE 2"/>
    <property type="match status" value="1"/>
</dbReference>
<dbReference type="Proteomes" id="UP000091857">
    <property type="component" value="Chromosome 11"/>
</dbReference>
<dbReference type="Gene3D" id="3.40.50.720">
    <property type="entry name" value="NAD(P)-binding Rossmann-like Domain"/>
    <property type="match status" value="1"/>
</dbReference>
<dbReference type="Gramene" id="Manes.11G160600.1.v8.1">
    <property type="protein sequence ID" value="Manes.11G160600.1.v8.1.CDS"/>
    <property type="gene ID" value="Manes.11G160600.v8.1"/>
</dbReference>